<keyword evidence="4" id="KW-1185">Reference proteome</keyword>
<gene>
    <name evidence="3" type="ORF">GCM10011403_05570</name>
</gene>
<protein>
    <submittedName>
        <fullName evidence="3">Uncharacterized protein</fullName>
    </submittedName>
</protein>
<sequence>MLKVHSFRMRKRFTVGVVFLCTAFVSSFSQAQPGQNPNSLPPGLQKKVEEGKPLPPGWERKLEIGGYLDRDIYRRADVLYRDREEGRVTVRIEGKVIRLIENSLEIVDILNDL</sequence>
<dbReference type="RefSeq" id="WP_157885658.1">
    <property type="nucleotide sequence ID" value="NZ_BMIY01000002.1"/>
</dbReference>
<feature type="chain" id="PRO_5038069689" evidence="2">
    <location>
        <begin position="32"/>
        <end position="113"/>
    </location>
</feature>
<keyword evidence="2" id="KW-0732">Signal</keyword>
<organism evidence="3 4">
    <name type="scientific">Pseudohongiella nitratireducens</name>
    <dbReference type="NCBI Taxonomy" id="1768907"/>
    <lineage>
        <taxon>Bacteria</taxon>
        <taxon>Pseudomonadati</taxon>
        <taxon>Pseudomonadota</taxon>
        <taxon>Gammaproteobacteria</taxon>
        <taxon>Pseudomonadales</taxon>
        <taxon>Pseudohongiellaceae</taxon>
        <taxon>Pseudohongiella</taxon>
    </lineage>
</organism>
<dbReference type="Proteomes" id="UP000627715">
    <property type="component" value="Unassembled WGS sequence"/>
</dbReference>
<dbReference type="Gene3D" id="3.10.450.160">
    <property type="entry name" value="inner membrane protein cigr"/>
    <property type="match status" value="1"/>
</dbReference>
<proteinExistence type="predicted"/>
<reference evidence="3" key="2">
    <citation type="submission" date="2020-09" db="EMBL/GenBank/DDBJ databases">
        <authorList>
            <person name="Sun Q."/>
            <person name="Zhou Y."/>
        </authorList>
    </citation>
    <scope>NUCLEOTIDE SEQUENCE</scope>
    <source>
        <strain evidence="3">CGMCC 1.15425</strain>
    </source>
</reference>
<evidence type="ECO:0000313" key="4">
    <source>
        <dbReference type="Proteomes" id="UP000627715"/>
    </source>
</evidence>
<feature type="signal peptide" evidence="2">
    <location>
        <begin position="1"/>
        <end position="31"/>
    </location>
</feature>
<comment type="caution">
    <text evidence="3">The sequence shown here is derived from an EMBL/GenBank/DDBJ whole genome shotgun (WGS) entry which is preliminary data.</text>
</comment>
<dbReference type="AlphaFoldDB" id="A0A917GMK3"/>
<dbReference type="OrthoDB" id="5739345at2"/>
<evidence type="ECO:0000313" key="3">
    <source>
        <dbReference type="EMBL" id="GGG51294.1"/>
    </source>
</evidence>
<reference evidence="3" key="1">
    <citation type="journal article" date="2014" name="Int. J. Syst. Evol. Microbiol.">
        <title>Complete genome sequence of Corynebacterium casei LMG S-19264T (=DSM 44701T), isolated from a smear-ripened cheese.</title>
        <authorList>
            <consortium name="US DOE Joint Genome Institute (JGI-PGF)"/>
            <person name="Walter F."/>
            <person name="Albersmeier A."/>
            <person name="Kalinowski J."/>
            <person name="Ruckert C."/>
        </authorList>
    </citation>
    <scope>NUCLEOTIDE SEQUENCE</scope>
    <source>
        <strain evidence="3">CGMCC 1.15425</strain>
    </source>
</reference>
<evidence type="ECO:0000256" key="1">
    <source>
        <dbReference type="SAM" id="MobiDB-lite"/>
    </source>
</evidence>
<accession>A0A917GMK3</accession>
<dbReference type="EMBL" id="BMIY01000002">
    <property type="protein sequence ID" value="GGG51294.1"/>
    <property type="molecule type" value="Genomic_DNA"/>
</dbReference>
<evidence type="ECO:0000256" key="2">
    <source>
        <dbReference type="SAM" id="SignalP"/>
    </source>
</evidence>
<name>A0A917GMK3_9GAMM</name>
<feature type="region of interest" description="Disordered" evidence="1">
    <location>
        <begin position="30"/>
        <end position="52"/>
    </location>
</feature>